<keyword evidence="5 13" id="KW-0297">G-protein coupled receptor</keyword>
<protein>
    <recommendedName>
        <fullName evidence="11">Probable G-protein coupled receptor 34</fullName>
    </recommendedName>
</protein>
<sequence>MAVASTDLLTTVPYKEVFWNNQTNLVINASEIQNNASCPLDDNSLSLALIVFYCIIFVVGLVGNIIALFAFLCIHQKRNSIQVYLLNVSVADLLLIFCLPFRILHHVNNDTWMFGLILCKIVGTLFYMNMYISIVLLGLISLDRYVKINKSVKRPKMLTTTRSIHICCMVWALALTGFIIVVAPSFFESDNSNSTMCFHYRNKQNAKTEVILNYIIVTIFWIVFFLLILSYVKIAKNLLKISKKRANFPNAGKYIQTARNSFIVLIIFTICFVPYHMFRFFYITSQLQNPSCYWKEIIHKCNEVMLIFSSFNSCLDPVMYFLMSRSVRKTVFQLICRRLHRDSSLTLESTSEIKLGQYTQERLSTTTPHSSSIKKKSLI</sequence>
<dbReference type="SUPFAM" id="SSF81321">
    <property type="entry name" value="Family A G protein-coupled receptor-like"/>
    <property type="match status" value="1"/>
</dbReference>
<evidence type="ECO:0000256" key="13">
    <source>
        <dbReference type="RuleBase" id="RU000688"/>
    </source>
</evidence>
<dbReference type="Gene3D" id="1.20.1070.10">
    <property type="entry name" value="Rhodopsin 7-helix transmembrane proteins"/>
    <property type="match status" value="1"/>
</dbReference>
<dbReference type="PANTHER" id="PTHR24233">
    <property type="entry name" value="P2Y PURINOCEPTOR-RELATED G-PROTEIN COUPLED RECEPTOR"/>
    <property type="match status" value="1"/>
</dbReference>
<comment type="subcellular location">
    <subcellularLocation>
        <location evidence="1">Cell membrane</location>
        <topology evidence="1">Multi-pass membrane protein</topology>
    </subcellularLocation>
</comment>
<feature type="transmembrane region" description="Helical" evidence="14">
    <location>
        <begin position="211"/>
        <end position="234"/>
    </location>
</feature>
<accession>A0A7L0T3R0</accession>
<feature type="non-terminal residue" evidence="16">
    <location>
        <position position="379"/>
    </location>
</feature>
<evidence type="ECO:0000259" key="15">
    <source>
        <dbReference type="PROSITE" id="PS50262"/>
    </source>
</evidence>
<dbReference type="PANTHER" id="PTHR24233:SF1">
    <property type="entry name" value="G-PROTEIN COUPLED RECEPTOR 34-RELATED"/>
    <property type="match status" value="1"/>
</dbReference>
<evidence type="ECO:0000313" key="17">
    <source>
        <dbReference type="Proteomes" id="UP000555275"/>
    </source>
</evidence>
<feature type="transmembrane region" description="Helical" evidence="14">
    <location>
        <begin position="111"/>
        <end position="142"/>
    </location>
</feature>
<evidence type="ECO:0000256" key="8">
    <source>
        <dbReference type="ARBA" id="ARBA00023170"/>
    </source>
</evidence>
<dbReference type="Pfam" id="PF00001">
    <property type="entry name" value="7tm_1"/>
    <property type="match status" value="1"/>
</dbReference>
<dbReference type="GO" id="GO:0045028">
    <property type="term" value="F:G protein-coupled purinergic nucleotide receptor activity"/>
    <property type="evidence" value="ECO:0007669"/>
    <property type="project" value="TreeGrafter"/>
</dbReference>
<keyword evidence="6 14" id="KW-0472">Membrane</keyword>
<dbReference type="FunFam" id="1.20.1070.10:FF:000150">
    <property type="entry name" value="probable G-protein coupled receptor 34"/>
    <property type="match status" value="1"/>
</dbReference>
<reference evidence="16 17" key="1">
    <citation type="submission" date="2019-09" db="EMBL/GenBank/DDBJ databases">
        <title>Bird 10,000 Genomes (B10K) Project - Family phase.</title>
        <authorList>
            <person name="Zhang G."/>
        </authorList>
    </citation>
    <scope>NUCLEOTIDE SEQUENCE [LARGE SCALE GENOMIC DNA]</scope>
    <source>
        <strain evidence="16">B10K-DU-009-04</strain>
        <tissue evidence="16">Mixed tissue sample</tissue>
    </source>
</reference>
<dbReference type="PROSITE" id="PS00237">
    <property type="entry name" value="G_PROTEIN_RECEP_F1_1"/>
    <property type="match status" value="1"/>
</dbReference>
<evidence type="ECO:0000256" key="7">
    <source>
        <dbReference type="ARBA" id="ARBA00023157"/>
    </source>
</evidence>
<dbReference type="InterPro" id="IPR000276">
    <property type="entry name" value="GPCR_Rhodpsn"/>
</dbReference>
<keyword evidence="8 13" id="KW-0675">Receptor</keyword>
<feature type="transmembrane region" description="Helical" evidence="14">
    <location>
        <begin position="84"/>
        <end position="105"/>
    </location>
</feature>
<feature type="non-terminal residue" evidence="16">
    <location>
        <position position="1"/>
    </location>
</feature>
<evidence type="ECO:0000256" key="12">
    <source>
        <dbReference type="ARBA" id="ARBA00045234"/>
    </source>
</evidence>
<evidence type="ECO:0000313" key="16">
    <source>
        <dbReference type="EMBL" id="NXL48322.1"/>
    </source>
</evidence>
<keyword evidence="9" id="KW-0325">Glycoprotein</keyword>
<evidence type="ECO:0000256" key="11">
    <source>
        <dbReference type="ARBA" id="ARBA00035691"/>
    </source>
</evidence>
<proteinExistence type="inferred from homology"/>
<keyword evidence="2" id="KW-1003">Cell membrane</keyword>
<evidence type="ECO:0000256" key="2">
    <source>
        <dbReference type="ARBA" id="ARBA00022475"/>
    </source>
</evidence>
<dbReference type="PRINTS" id="PR01157">
    <property type="entry name" value="P2YPURNOCPTR"/>
</dbReference>
<evidence type="ECO:0000256" key="3">
    <source>
        <dbReference type="ARBA" id="ARBA00022692"/>
    </source>
</evidence>
<feature type="transmembrane region" description="Helical" evidence="14">
    <location>
        <begin position="50"/>
        <end position="72"/>
    </location>
</feature>
<evidence type="ECO:0000256" key="1">
    <source>
        <dbReference type="ARBA" id="ARBA00004651"/>
    </source>
</evidence>
<evidence type="ECO:0000256" key="6">
    <source>
        <dbReference type="ARBA" id="ARBA00023136"/>
    </source>
</evidence>
<evidence type="ECO:0000256" key="5">
    <source>
        <dbReference type="ARBA" id="ARBA00023040"/>
    </source>
</evidence>
<keyword evidence="7" id="KW-1015">Disulfide bond</keyword>
<dbReference type="GO" id="GO:0005886">
    <property type="term" value="C:plasma membrane"/>
    <property type="evidence" value="ECO:0007669"/>
    <property type="project" value="UniProtKB-SubCell"/>
</dbReference>
<name>A0A7L0T3R0_PODPO</name>
<comment type="similarity">
    <text evidence="13">Belongs to the G-protein coupled receptor 1 family.</text>
</comment>
<dbReference type="InterPro" id="IPR017452">
    <property type="entry name" value="GPCR_Rhodpsn_7TM"/>
</dbReference>
<evidence type="ECO:0000256" key="10">
    <source>
        <dbReference type="ARBA" id="ARBA00023224"/>
    </source>
</evidence>
<evidence type="ECO:0000256" key="9">
    <source>
        <dbReference type="ARBA" id="ARBA00023180"/>
    </source>
</evidence>
<organism evidence="16 17">
    <name type="scientific">Podilymbus podiceps</name>
    <name type="common">Pied-billed grebe</name>
    <dbReference type="NCBI Taxonomy" id="9252"/>
    <lineage>
        <taxon>Eukaryota</taxon>
        <taxon>Metazoa</taxon>
        <taxon>Chordata</taxon>
        <taxon>Craniata</taxon>
        <taxon>Vertebrata</taxon>
        <taxon>Euteleostomi</taxon>
        <taxon>Archelosauria</taxon>
        <taxon>Archosauria</taxon>
        <taxon>Dinosauria</taxon>
        <taxon>Saurischia</taxon>
        <taxon>Theropoda</taxon>
        <taxon>Coelurosauria</taxon>
        <taxon>Aves</taxon>
        <taxon>Neognathae</taxon>
        <taxon>Neoaves</taxon>
        <taxon>Mirandornithes</taxon>
        <taxon>Podicipediformes</taxon>
        <taxon>Podicipedidae</taxon>
        <taxon>Podilymbus</taxon>
    </lineage>
</organism>
<keyword evidence="3 13" id="KW-0812">Transmembrane</keyword>
<dbReference type="InterPro" id="IPR048057">
    <property type="entry name" value="GPR34_7tmA"/>
</dbReference>
<evidence type="ECO:0000256" key="4">
    <source>
        <dbReference type="ARBA" id="ARBA00022989"/>
    </source>
</evidence>
<feature type="transmembrane region" description="Helical" evidence="14">
    <location>
        <begin position="163"/>
        <end position="187"/>
    </location>
</feature>
<dbReference type="CDD" id="cd15148">
    <property type="entry name" value="7tmA_GPR34-like"/>
    <property type="match status" value="1"/>
</dbReference>
<gene>
    <name evidence="16" type="primary">Gpr34</name>
    <name evidence="16" type="ORF">PODPOD_R05453</name>
</gene>
<dbReference type="OrthoDB" id="10005568at2759"/>
<evidence type="ECO:0000256" key="14">
    <source>
        <dbReference type="SAM" id="Phobius"/>
    </source>
</evidence>
<comment type="caution">
    <text evidence="16">The sequence shown here is derived from an EMBL/GenBank/DDBJ whole genome shotgun (WGS) entry which is preliminary data.</text>
</comment>
<keyword evidence="4 14" id="KW-1133">Transmembrane helix</keyword>
<dbReference type="PRINTS" id="PR00237">
    <property type="entry name" value="GPCRRHODOPSN"/>
</dbReference>
<dbReference type="AlphaFoldDB" id="A0A7L0T3R0"/>
<keyword evidence="10 13" id="KW-0807">Transducer</keyword>
<feature type="transmembrane region" description="Helical" evidence="14">
    <location>
        <begin position="262"/>
        <end position="284"/>
    </location>
</feature>
<keyword evidence="17" id="KW-1185">Reference proteome</keyword>
<comment type="function">
    <text evidence="12">G-protein-coupled receptor of lysophosphatidylserine (LysoPS) that plays different roles in immune response. Acts a damage-sensing receptor that triggers tissue repair upon recognition of dying neutrophils. Mechanistically, apoptotic neutrophils release lysophosphatydilserine that are recognized by type 3 innate lymphoid cells (ILC3s) via GPR34, which activates downstream PI3K-AKT and RAS-ERK signaling pathways leading to STAT3 activation and IL-22 production. Plays an important role in microglial function, controlling morphology and phagocytosis.</text>
</comment>
<dbReference type="PROSITE" id="PS50262">
    <property type="entry name" value="G_PROTEIN_RECEP_F1_2"/>
    <property type="match status" value="1"/>
</dbReference>
<dbReference type="Proteomes" id="UP000555275">
    <property type="component" value="Unassembled WGS sequence"/>
</dbReference>
<dbReference type="EMBL" id="VXAO01000582">
    <property type="protein sequence ID" value="NXL48322.1"/>
    <property type="molecule type" value="Genomic_DNA"/>
</dbReference>
<feature type="domain" description="G-protein coupled receptors family 1 profile" evidence="15">
    <location>
        <begin position="63"/>
        <end position="320"/>
    </location>
</feature>